<dbReference type="SUPFAM" id="SSF53335">
    <property type="entry name" value="S-adenosyl-L-methionine-dependent methyltransferases"/>
    <property type="match status" value="1"/>
</dbReference>
<protein>
    <recommendedName>
        <fullName evidence="3">Methyltransferase type 11</fullName>
    </recommendedName>
</protein>
<organism evidence="1 2">
    <name type="scientific">Pseudorhodoplanes sinuspersici</name>
    <dbReference type="NCBI Taxonomy" id="1235591"/>
    <lineage>
        <taxon>Bacteria</taxon>
        <taxon>Pseudomonadati</taxon>
        <taxon>Pseudomonadota</taxon>
        <taxon>Alphaproteobacteria</taxon>
        <taxon>Hyphomicrobiales</taxon>
        <taxon>Pseudorhodoplanes</taxon>
    </lineage>
</organism>
<dbReference type="Gene3D" id="3.40.50.150">
    <property type="entry name" value="Vaccinia Virus protein VP39"/>
    <property type="match status" value="1"/>
</dbReference>
<keyword evidence="2" id="KW-1185">Reference proteome</keyword>
<dbReference type="Proteomes" id="UP000194137">
    <property type="component" value="Chromosome"/>
</dbReference>
<name>A0A1W6ZQ28_9HYPH</name>
<sequence>MEDDVLVSEAKWLSAYFAQRDNDALGTVLNIGSSTADVRTRIQPFVDEQIFRPLARRGVPVVHTDIKAAAGVDIVADIMNDDDLERLRRLKAKTILCSNMLEHVPSPLPMAERLATLVPPGGVLLVTVPNSYPYHPDPIDTLLRPDIEQLSSLFRQLKLLDGRIVEGPTVAQELVNDPLLLPRRVVRTIIPFPKFGFWLSALDRWRWLFRHYKATCIALWRPAIS</sequence>
<dbReference type="KEGG" id="psin:CAK95_10720"/>
<gene>
    <name evidence="1" type="ORF">CAK95_10720</name>
</gene>
<proteinExistence type="predicted"/>
<dbReference type="InterPro" id="IPR029063">
    <property type="entry name" value="SAM-dependent_MTases_sf"/>
</dbReference>
<evidence type="ECO:0008006" key="3">
    <source>
        <dbReference type="Google" id="ProtNLM"/>
    </source>
</evidence>
<accession>A0A1W6ZQ28</accession>
<reference evidence="1 2" key="1">
    <citation type="submission" date="2017-05" db="EMBL/GenBank/DDBJ databases">
        <title>Full genome sequence of Pseudorhodoplanes sinuspersici.</title>
        <authorList>
            <person name="Dastgheib S.M.M."/>
            <person name="Shavandi M."/>
            <person name="Tirandaz H."/>
        </authorList>
    </citation>
    <scope>NUCLEOTIDE SEQUENCE [LARGE SCALE GENOMIC DNA]</scope>
    <source>
        <strain evidence="1 2">RIPI110</strain>
    </source>
</reference>
<evidence type="ECO:0000313" key="1">
    <source>
        <dbReference type="EMBL" id="ARP99503.1"/>
    </source>
</evidence>
<dbReference type="AlphaFoldDB" id="A0A1W6ZQ28"/>
<dbReference type="EMBL" id="CP021112">
    <property type="protein sequence ID" value="ARP99503.1"/>
    <property type="molecule type" value="Genomic_DNA"/>
</dbReference>
<dbReference type="Pfam" id="PF13489">
    <property type="entry name" value="Methyltransf_23"/>
    <property type="match status" value="1"/>
</dbReference>
<evidence type="ECO:0000313" key="2">
    <source>
        <dbReference type="Proteomes" id="UP000194137"/>
    </source>
</evidence>